<dbReference type="InterPro" id="IPR033756">
    <property type="entry name" value="YlxH/NBP35"/>
</dbReference>
<keyword evidence="9" id="KW-1185">Reference proteome</keyword>
<evidence type="ECO:0000256" key="6">
    <source>
        <dbReference type="ARBA" id="ARBA00023014"/>
    </source>
</evidence>
<name>A0A9J6C3M7_POLVA</name>
<dbReference type="InterPro" id="IPR044304">
    <property type="entry name" value="NUBPL-like"/>
</dbReference>
<evidence type="ECO:0000256" key="7">
    <source>
        <dbReference type="ARBA" id="ARBA00024036"/>
    </source>
</evidence>
<protein>
    <recommendedName>
        <fullName evidence="10">Iron-sulfur protein NUBPL</fullName>
    </recommendedName>
</protein>
<evidence type="ECO:0000256" key="4">
    <source>
        <dbReference type="ARBA" id="ARBA00022840"/>
    </source>
</evidence>
<dbReference type="EMBL" id="JADBJN010000002">
    <property type="protein sequence ID" value="KAG5676761.1"/>
    <property type="molecule type" value="Genomic_DNA"/>
</dbReference>
<organism evidence="8 9">
    <name type="scientific">Polypedilum vanderplanki</name>
    <name type="common">Sleeping chironomid midge</name>
    <dbReference type="NCBI Taxonomy" id="319348"/>
    <lineage>
        <taxon>Eukaryota</taxon>
        <taxon>Metazoa</taxon>
        <taxon>Ecdysozoa</taxon>
        <taxon>Arthropoda</taxon>
        <taxon>Hexapoda</taxon>
        <taxon>Insecta</taxon>
        <taxon>Pterygota</taxon>
        <taxon>Neoptera</taxon>
        <taxon>Endopterygota</taxon>
        <taxon>Diptera</taxon>
        <taxon>Nematocera</taxon>
        <taxon>Chironomoidea</taxon>
        <taxon>Chironomidae</taxon>
        <taxon>Chironominae</taxon>
        <taxon>Polypedilum</taxon>
        <taxon>Polypedilum</taxon>
    </lineage>
</organism>
<reference evidence="8" key="1">
    <citation type="submission" date="2021-03" db="EMBL/GenBank/DDBJ databases">
        <title>Chromosome level genome of the anhydrobiotic midge Polypedilum vanderplanki.</title>
        <authorList>
            <person name="Yoshida Y."/>
            <person name="Kikawada T."/>
            <person name="Gusev O."/>
        </authorList>
    </citation>
    <scope>NUCLEOTIDE SEQUENCE</scope>
    <source>
        <strain evidence="8">NIAS01</strain>
        <tissue evidence="8">Whole body or cell culture</tissue>
    </source>
</reference>
<sequence length="312" mass="34034">MLKSTFLANLKTLHSLKRFYCSIGPKSDGRKLDARQIEMMARSLPHRKKLKDVQNVIVVASGKGGVGKTTTAVNLAVALSSQGKSVGILDGDIFGPTVPLMMNLKETPLTDENNLMIPPVNYGIKCLSMGLIVEESSAVIWRGPLVMSALQRLLKGAIWGPLDILIVDTPPGTGDVHLSLSQNIPLSGVILVSTPQSAALNVTKRAVDLYRTLKVPIIGVVENMSYVICEKCHQENILYNNEIEKFSQESQVEVIGKIPLEKEIIKCCEAGTPSCIKFPESSFSKAYQNIAKGIIEYLEDIDKIRANKKSSA</sequence>
<dbReference type="InterPro" id="IPR027417">
    <property type="entry name" value="P-loop_NTPase"/>
</dbReference>
<dbReference type="GO" id="GO:0051539">
    <property type="term" value="F:4 iron, 4 sulfur cluster binding"/>
    <property type="evidence" value="ECO:0007669"/>
    <property type="project" value="UniProtKB-KW"/>
</dbReference>
<dbReference type="Proteomes" id="UP001107558">
    <property type="component" value="Chromosome 2"/>
</dbReference>
<gene>
    <name evidence="8" type="ORF">PVAND_006570</name>
</gene>
<keyword evidence="3" id="KW-0547">Nucleotide-binding</keyword>
<evidence type="ECO:0008006" key="10">
    <source>
        <dbReference type="Google" id="ProtNLM"/>
    </source>
</evidence>
<evidence type="ECO:0000256" key="1">
    <source>
        <dbReference type="ARBA" id="ARBA00022485"/>
    </source>
</evidence>
<dbReference type="GO" id="GO:0032981">
    <property type="term" value="P:mitochondrial respiratory chain complex I assembly"/>
    <property type="evidence" value="ECO:0007669"/>
    <property type="project" value="TreeGrafter"/>
</dbReference>
<dbReference type="HAMAP" id="MF_02040">
    <property type="entry name" value="Mrp_NBP35"/>
    <property type="match status" value="1"/>
</dbReference>
<dbReference type="GO" id="GO:0016226">
    <property type="term" value="P:iron-sulfur cluster assembly"/>
    <property type="evidence" value="ECO:0007669"/>
    <property type="project" value="InterPro"/>
</dbReference>
<evidence type="ECO:0000256" key="3">
    <source>
        <dbReference type="ARBA" id="ARBA00022741"/>
    </source>
</evidence>
<dbReference type="SUPFAM" id="SSF52540">
    <property type="entry name" value="P-loop containing nucleoside triphosphate hydrolases"/>
    <property type="match status" value="1"/>
</dbReference>
<dbReference type="AlphaFoldDB" id="A0A9J6C3M7"/>
<dbReference type="GO" id="GO:0140663">
    <property type="term" value="F:ATP-dependent FeS chaperone activity"/>
    <property type="evidence" value="ECO:0007669"/>
    <property type="project" value="InterPro"/>
</dbReference>
<dbReference type="GO" id="GO:0046872">
    <property type="term" value="F:metal ion binding"/>
    <property type="evidence" value="ECO:0007669"/>
    <property type="project" value="UniProtKB-KW"/>
</dbReference>
<keyword evidence="1" id="KW-0004">4Fe-4S</keyword>
<proteinExistence type="inferred from homology"/>
<dbReference type="InterPro" id="IPR019591">
    <property type="entry name" value="Mrp/NBP35_ATP-bd"/>
</dbReference>
<dbReference type="GO" id="GO:0005524">
    <property type="term" value="F:ATP binding"/>
    <property type="evidence" value="ECO:0007669"/>
    <property type="project" value="UniProtKB-KW"/>
</dbReference>
<evidence type="ECO:0000256" key="5">
    <source>
        <dbReference type="ARBA" id="ARBA00023004"/>
    </source>
</evidence>
<evidence type="ECO:0000313" key="9">
    <source>
        <dbReference type="Proteomes" id="UP001107558"/>
    </source>
</evidence>
<keyword evidence="6" id="KW-0411">Iron-sulfur</keyword>
<dbReference type="FunFam" id="3.40.50.300:FF:001278">
    <property type="entry name" value="Iron-sulfur cluster carrier protein"/>
    <property type="match status" value="1"/>
</dbReference>
<accession>A0A9J6C3M7</accession>
<keyword evidence="2" id="KW-0479">Metal-binding</keyword>
<comment type="similarity">
    <text evidence="7">Belongs to the Mrp/NBP35 ATP-binding proteins family.</text>
</comment>
<dbReference type="PANTHER" id="PTHR42961">
    <property type="entry name" value="IRON-SULFUR PROTEIN NUBPL"/>
    <property type="match status" value="1"/>
</dbReference>
<keyword evidence="5" id="KW-0408">Iron</keyword>
<dbReference type="Pfam" id="PF10609">
    <property type="entry name" value="ParA"/>
    <property type="match status" value="1"/>
</dbReference>
<dbReference type="GO" id="GO:0005739">
    <property type="term" value="C:mitochondrion"/>
    <property type="evidence" value="ECO:0007669"/>
    <property type="project" value="TreeGrafter"/>
</dbReference>
<evidence type="ECO:0000313" key="8">
    <source>
        <dbReference type="EMBL" id="KAG5676761.1"/>
    </source>
</evidence>
<evidence type="ECO:0000256" key="2">
    <source>
        <dbReference type="ARBA" id="ARBA00022723"/>
    </source>
</evidence>
<dbReference type="Gene3D" id="3.40.50.300">
    <property type="entry name" value="P-loop containing nucleotide triphosphate hydrolases"/>
    <property type="match status" value="1"/>
</dbReference>
<dbReference type="OrthoDB" id="1741334at2759"/>
<dbReference type="PANTHER" id="PTHR42961:SF2">
    <property type="entry name" value="IRON-SULFUR PROTEIN NUBPL"/>
    <property type="match status" value="1"/>
</dbReference>
<dbReference type="CDD" id="cd02037">
    <property type="entry name" value="Mrp_NBP35"/>
    <property type="match status" value="1"/>
</dbReference>
<keyword evidence="4" id="KW-0067">ATP-binding</keyword>
<comment type="caution">
    <text evidence="8">The sequence shown here is derived from an EMBL/GenBank/DDBJ whole genome shotgun (WGS) entry which is preliminary data.</text>
</comment>